<dbReference type="SUPFAM" id="SSF54593">
    <property type="entry name" value="Glyoxalase/Bleomycin resistance protein/Dihydroxybiphenyl dioxygenase"/>
    <property type="match status" value="1"/>
</dbReference>
<dbReference type="InterPro" id="IPR052164">
    <property type="entry name" value="Anthracycline_SecMetBiosynth"/>
</dbReference>
<dbReference type="CDD" id="cd07247">
    <property type="entry name" value="SgaA_N_like"/>
    <property type="match status" value="1"/>
</dbReference>
<evidence type="ECO:0000313" key="3">
    <source>
        <dbReference type="Proteomes" id="UP001600165"/>
    </source>
</evidence>
<sequence length="132" mass="14216">MSDRFQQHGAFSWYELTTSDASAAKQFYQTLFGWQVKDGPINGMDYSVFSLQGQDMGGIMPVPPDAPSGFAPQWGVYITVNDVDATAKQAAELGGKVCLEPMNIPDVGRFAMIQDPQGATLSIISYNSPAAS</sequence>
<comment type="caution">
    <text evidence="2">The sequence shown here is derived from an EMBL/GenBank/DDBJ whole genome shotgun (WGS) entry which is preliminary data.</text>
</comment>
<dbReference type="PANTHER" id="PTHR33993">
    <property type="entry name" value="GLYOXALASE-RELATED"/>
    <property type="match status" value="1"/>
</dbReference>
<accession>A0ABW6IGM1</accession>
<gene>
    <name evidence="2" type="ORF">ACFVKH_12760</name>
</gene>
<dbReference type="InterPro" id="IPR029068">
    <property type="entry name" value="Glyas_Bleomycin-R_OHBP_Dase"/>
</dbReference>
<dbReference type="PANTHER" id="PTHR33993:SF14">
    <property type="entry name" value="GB|AAF24581.1"/>
    <property type="match status" value="1"/>
</dbReference>
<dbReference type="Gene3D" id="3.10.180.10">
    <property type="entry name" value="2,3-Dihydroxybiphenyl 1,2-Dioxygenase, domain 1"/>
    <property type="match status" value="1"/>
</dbReference>
<dbReference type="Pfam" id="PF00903">
    <property type="entry name" value="Glyoxalase"/>
    <property type="match status" value="1"/>
</dbReference>
<dbReference type="EMBL" id="JBHZOL010000079">
    <property type="protein sequence ID" value="MFE4107159.1"/>
    <property type="molecule type" value="Genomic_DNA"/>
</dbReference>
<proteinExistence type="predicted"/>
<evidence type="ECO:0000259" key="1">
    <source>
        <dbReference type="PROSITE" id="PS51819"/>
    </source>
</evidence>
<organism evidence="2 3">
    <name type="scientific">Almyronema epifaneia S1</name>
    <dbReference type="NCBI Taxonomy" id="2991925"/>
    <lineage>
        <taxon>Bacteria</taxon>
        <taxon>Bacillati</taxon>
        <taxon>Cyanobacteriota</taxon>
        <taxon>Cyanophyceae</taxon>
        <taxon>Nodosilineales</taxon>
        <taxon>Nodosilineaceae</taxon>
        <taxon>Almyronema</taxon>
        <taxon>Almyronema epifaneia</taxon>
    </lineage>
</organism>
<dbReference type="PROSITE" id="PS51819">
    <property type="entry name" value="VOC"/>
    <property type="match status" value="1"/>
</dbReference>
<dbReference type="InterPro" id="IPR037523">
    <property type="entry name" value="VOC_core"/>
</dbReference>
<evidence type="ECO:0000313" key="2">
    <source>
        <dbReference type="EMBL" id="MFE4107159.1"/>
    </source>
</evidence>
<dbReference type="RefSeq" id="WP_377965606.1">
    <property type="nucleotide sequence ID" value="NZ_JBHZOL010000079.1"/>
</dbReference>
<feature type="domain" description="VOC" evidence="1">
    <location>
        <begin position="10"/>
        <end position="126"/>
    </location>
</feature>
<dbReference type="Proteomes" id="UP001600165">
    <property type="component" value="Unassembled WGS sequence"/>
</dbReference>
<dbReference type="InterPro" id="IPR004360">
    <property type="entry name" value="Glyas_Fos-R_dOase_dom"/>
</dbReference>
<protein>
    <submittedName>
        <fullName evidence="2">VOC family protein</fullName>
    </submittedName>
</protein>
<keyword evidence="3" id="KW-1185">Reference proteome</keyword>
<reference evidence="2 3" key="1">
    <citation type="submission" date="2024-10" db="EMBL/GenBank/DDBJ databases">
        <authorList>
            <person name="Ratan Roy A."/>
            <person name="Morales Sandoval P.H."/>
            <person name="De Los Santos Villalobos S."/>
            <person name="Chakraborty S."/>
            <person name="Mukherjee J."/>
        </authorList>
    </citation>
    <scope>NUCLEOTIDE SEQUENCE [LARGE SCALE GENOMIC DNA]</scope>
    <source>
        <strain evidence="2 3">S1</strain>
    </source>
</reference>
<name>A0ABW6IGM1_9CYAN</name>